<protein>
    <recommendedName>
        <fullName evidence="9">Thiamine-phosphate synthase</fullName>
        <shortName evidence="9">TP synthase</shortName>
        <shortName evidence="9">TPS</shortName>
        <ecNumber evidence="9">2.5.1.3</ecNumber>
    </recommendedName>
    <alternativeName>
        <fullName evidence="9">Thiamine-phosphate pyrophosphorylase</fullName>
        <shortName evidence="9">TMP pyrophosphorylase</shortName>
        <shortName evidence="9">TMP-PPase</shortName>
    </alternativeName>
</protein>
<evidence type="ECO:0000256" key="7">
    <source>
        <dbReference type="ARBA" id="ARBA00047851"/>
    </source>
</evidence>
<accession>A0A1N6UJ77</accession>
<evidence type="ECO:0000256" key="9">
    <source>
        <dbReference type="HAMAP-Rule" id="MF_00097"/>
    </source>
</evidence>
<comment type="pathway">
    <text evidence="1 9 11">Cofactor biosynthesis; thiamine diphosphate biosynthesis; thiamine phosphate from 4-amino-2-methyl-5-diphosphomethylpyrimidine and 4-methyl-5-(2-phosphoethyl)-thiazole: step 1/1.</text>
</comment>
<dbReference type="UniPathway" id="UPA00060">
    <property type="reaction ID" value="UER00141"/>
</dbReference>
<dbReference type="GO" id="GO:0009228">
    <property type="term" value="P:thiamine biosynthetic process"/>
    <property type="evidence" value="ECO:0007669"/>
    <property type="project" value="UniProtKB-KW"/>
</dbReference>
<dbReference type="HAMAP" id="MF_00097">
    <property type="entry name" value="TMP_synthase"/>
    <property type="match status" value="1"/>
</dbReference>
<keyword evidence="4 9" id="KW-0460">Magnesium</keyword>
<keyword evidence="14" id="KW-1185">Reference proteome</keyword>
<feature type="binding site" evidence="9">
    <location>
        <position position="140"/>
    </location>
    <ligand>
        <name>4-amino-2-methyl-5-(diphosphooxymethyl)pyrimidine</name>
        <dbReference type="ChEBI" id="CHEBI:57841"/>
    </ligand>
</feature>
<feature type="binding site" evidence="9">
    <location>
        <begin position="137"/>
        <end position="139"/>
    </location>
    <ligand>
        <name>2-[(2R,5Z)-2-carboxy-4-methylthiazol-5(2H)-ylidene]ethyl phosphate</name>
        <dbReference type="ChEBI" id="CHEBI:62899"/>
    </ligand>
</feature>
<organism evidence="13 14">
    <name type="scientific">Solilutibacter tolerans</name>
    <dbReference type="NCBI Taxonomy" id="1604334"/>
    <lineage>
        <taxon>Bacteria</taxon>
        <taxon>Pseudomonadati</taxon>
        <taxon>Pseudomonadota</taxon>
        <taxon>Gammaproteobacteria</taxon>
        <taxon>Lysobacterales</taxon>
        <taxon>Lysobacteraceae</taxon>
        <taxon>Solilutibacter</taxon>
    </lineage>
</organism>
<name>A0A1N6UJ77_9GAMM</name>
<evidence type="ECO:0000256" key="10">
    <source>
        <dbReference type="RuleBase" id="RU003826"/>
    </source>
</evidence>
<feature type="binding site" evidence="9">
    <location>
        <begin position="39"/>
        <end position="43"/>
    </location>
    <ligand>
        <name>4-amino-2-methyl-5-(diphosphooxymethyl)pyrimidine</name>
        <dbReference type="ChEBI" id="CHEBI:57841"/>
    </ligand>
</feature>
<dbReference type="GO" id="GO:0000287">
    <property type="term" value="F:magnesium ion binding"/>
    <property type="evidence" value="ECO:0007669"/>
    <property type="project" value="UniProtKB-UniRule"/>
</dbReference>
<dbReference type="AlphaFoldDB" id="A0A1N6UJ77"/>
<evidence type="ECO:0000256" key="4">
    <source>
        <dbReference type="ARBA" id="ARBA00022842"/>
    </source>
</evidence>
<dbReference type="PANTHER" id="PTHR20857">
    <property type="entry name" value="THIAMINE-PHOSPHATE PYROPHOSPHORYLASE"/>
    <property type="match status" value="1"/>
</dbReference>
<dbReference type="PANTHER" id="PTHR20857:SF15">
    <property type="entry name" value="THIAMINE-PHOSPHATE SYNTHASE"/>
    <property type="match status" value="1"/>
</dbReference>
<keyword evidence="5 9" id="KW-0784">Thiamine biosynthesis</keyword>
<gene>
    <name evidence="9" type="primary">thiE</name>
    <name evidence="13" type="ORF">SAMN05421546_1674</name>
</gene>
<evidence type="ECO:0000256" key="8">
    <source>
        <dbReference type="ARBA" id="ARBA00047883"/>
    </source>
</evidence>
<dbReference type="Pfam" id="PF02581">
    <property type="entry name" value="TMP-TENI"/>
    <property type="match status" value="1"/>
</dbReference>
<keyword evidence="2 9" id="KW-0808">Transferase</keyword>
<feature type="binding site" evidence="9">
    <location>
        <position position="110"/>
    </location>
    <ligand>
        <name>4-amino-2-methyl-5-(diphosphooxymethyl)pyrimidine</name>
        <dbReference type="ChEBI" id="CHEBI:57841"/>
    </ligand>
</feature>
<dbReference type="InterPro" id="IPR022998">
    <property type="entry name" value="ThiamineP_synth_TenI"/>
</dbReference>
<dbReference type="GO" id="GO:0009229">
    <property type="term" value="P:thiamine diphosphate biosynthetic process"/>
    <property type="evidence" value="ECO:0007669"/>
    <property type="project" value="UniProtKB-UniRule"/>
</dbReference>
<evidence type="ECO:0000256" key="3">
    <source>
        <dbReference type="ARBA" id="ARBA00022723"/>
    </source>
</evidence>
<keyword evidence="3 9" id="KW-0479">Metal-binding</keyword>
<dbReference type="STRING" id="1604334.SAMN05421546_1674"/>
<comment type="similarity">
    <text evidence="9 10">Belongs to the thiamine-phosphate synthase family.</text>
</comment>
<dbReference type="OrthoDB" id="9789949at2"/>
<evidence type="ECO:0000256" key="11">
    <source>
        <dbReference type="RuleBase" id="RU004253"/>
    </source>
</evidence>
<evidence type="ECO:0000256" key="6">
    <source>
        <dbReference type="ARBA" id="ARBA00047334"/>
    </source>
</evidence>
<sequence length="207" mass="21573">MASIRFPRRGLYLITPDDGDSESLFARALDVLPHAACLQYRRKHADATQRKSEAKHLRSLCHELSICFIVNDDPVLAKEVGADGVHIGEHDGGIANARALLGPDRTVGVSCYDDVLLAQSAAGAGADYVAFGAMFPSSTKPHARRATSALFAQTQNLGVPRVAIGGITPDNALIAVAAGADLLAVIGGVFDAPDPAAAARSISTAFD</sequence>
<evidence type="ECO:0000313" key="14">
    <source>
        <dbReference type="Proteomes" id="UP000241788"/>
    </source>
</evidence>
<comment type="caution">
    <text evidence="9">Lacks conserved residue(s) required for the propagation of feature annotation.</text>
</comment>
<feature type="binding site" evidence="9">
    <location>
        <position position="72"/>
    </location>
    <ligand>
        <name>Mg(2+)</name>
        <dbReference type="ChEBI" id="CHEBI:18420"/>
    </ligand>
</feature>
<evidence type="ECO:0000256" key="5">
    <source>
        <dbReference type="ARBA" id="ARBA00022977"/>
    </source>
</evidence>
<reference evidence="14" key="1">
    <citation type="submission" date="2017-01" db="EMBL/GenBank/DDBJ databases">
        <authorList>
            <person name="Varghese N."/>
            <person name="Submissions S."/>
        </authorList>
    </citation>
    <scope>NUCLEOTIDE SEQUENCE [LARGE SCALE GENOMIC DNA]</scope>
    <source>
        <strain evidence="14">UM1</strain>
    </source>
</reference>
<dbReference type="InterPro" id="IPR013785">
    <property type="entry name" value="Aldolase_TIM"/>
</dbReference>
<dbReference type="GO" id="GO:0004789">
    <property type="term" value="F:thiamine-phosphate diphosphorylase activity"/>
    <property type="evidence" value="ECO:0007669"/>
    <property type="project" value="UniProtKB-UniRule"/>
</dbReference>
<feature type="binding site" evidence="9">
    <location>
        <position position="166"/>
    </location>
    <ligand>
        <name>2-[(2R,5Z)-2-carboxy-4-methylthiazol-5(2H)-ylidene]ethyl phosphate</name>
        <dbReference type="ChEBI" id="CHEBI:62899"/>
    </ligand>
</feature>
<proteinExistence type="inferred from homology"/>
<comment type="function">
    <text evidence="9">Condenses 4-methyl-5-(beta-hydroxyethyl)thiazole monophosphate (THZ-P) and 2-methyl-4-amino-5-hydroxymethyl pyrimidine pyrophosphate (HMP-PP) to form thiamine monophosphate (TMP).</text>
</comment>
<dbReference type="InterPro" id="IPR034291">
    <property type="entry name" value="TMP_synthase"/>
</dbReference>
<comment type="catalytic activity">
    <reaction evidence="6 9 10">
        <text>4-methyl-5-(2-phosphooxyethyl)-thiazole + 4-amino-2-methyl-5-(diphosphooxymethyl)pyrimidine + H(+) = thiamine phosphate + diphosphate</text>
        <dbReference type="Rhea" id="RHEA:22328"/>
        <dbReference type="ChEBI" id="CHEBI:15378"/>
        <dbReference type="ChEBI" id="CHEBI:33019"/>
        <dbReference type="ChEBI" id="CHEBI:37575"/>
        <dbReference type="ChEBI" id="CHEBI:57841"/>
        <dbReference type="ChEBI" id="CHEBI:58296"/>
        <dbReference type="EC" id="2.5.1.3"/>
    </reaction>
</comment>
<comment type="catalytic activity">
    <reaction evidence="8 9 10">
        <text>2-[(2R,5Z)-2-carboxy-4-methylthiazol-5(2H)-ylidene]ethyl phosphate + 4-amino-2-methyl-5-(diphosphooxymethyl)pyrimidine + 2 H(+) = thiamine phosphate + CO2 + diphosphate</text>
        <dbReference type="Rhea" id="RHEA:47844"/>
        <dbReference type="ChEBI" id="CHEBI:15378"/>
        <dbReference type="ChEBI" id="CHEBI:16526"/>
        <dbReference type="ChEBI" id="CHEBI:33019"/>
        <dbReference type="ChEBI" id="CHEBI:37575"/>
        <dbReference type="ChEBI" id="CHEBI:57841"/>
        <dbReference type="ChEBI" id="CHEBI:62899"/>
        <dbReference type="EC" id="2.5.1.3"/>
    </reaction>
</comment>
<dbReference type="EC" id="2.5.1.3" evidence="9"/>
<dbReference type="GO" id="GO:0005737">
    <property type="term" value="C:cytoplasm"/>
    <property type="evidence" value="ECO:0007669"/>
    <property type="project" value="TreeGrafter"/>
</dbReference>
<dbReference type="Gene3D" id="3.20.20.70">
    <property type="entry name" value="Aldolase class I"/>
    <property type="match status" value="1"/>
</dbReference>
<dbReference type="RefSeq" id="WP_076587111.1">
    <property type="nucleotide sequence ID" value="NZ_FTLW01000003.1"/>
</dbReference>
<dbReference type="EMBL" id="FTLW01000003">
    <property type="protein sequence ID" value="SIQ65679.1"/>
    <property type="molecule type" value="Genomic_DNA"/>
</dbReference>
<evidence type="ECO:0000256" key="2">
    <source>
        <dbReference type="ARBA" id="ARBA00022679"/>
    </source>
</evidence>
<dbReference type="Proteomes" id="UP000241788">
    <property type="component" value="Unassembled WGS sequence"/>
</dbReference>
<comment type="cofactor">
    <cofactor evidence="9">
        <name>Mg(2+)</name>
        <dbReference type="ChEBI" id="CHEBI:18420"/>
    </cofactor>
    <text evidence="9">Binds 1 Mg(2+) ion per subunit.</text>
</comment>
<dbReference type="SUPFAM" id="SSF51391">
    <property type="entry name" value="Thiamin phosphate synthase"/>
    <property type="match status" value="1"/>
</dbReference>
<feature type="domain" description="Thiamine phosphate synthase/TenI" evidence="12">
    <location>
        <begin position="11"/>
        <end position="188"/>
    </location>
</feature>
<dbReference type="CDD" id="cd00564">
    <property type="entry name" value="TMP_TenI"/>
    <property type="match status" value="1"/>
</dbReference>
<feature type="binding site" evidence="9">
    <location>
        <position position="71"/>
    </location>
    <ligand>
        <name>4-amino-2-methyl-5-(diphosphooxymethyl)pyrimidine</name>
        <dbReference type="ChEBI" id="CHEBI:57841"/>
    </ligand>
</feature>
<evidence type="ECO:0000259" key="12">
    <source>
        <dbReference type="Pfam" id="PF02581"/>
    </source>
</evidence>
<comment type="catalytic activity">
    <reaction evidence="7 9 10">
        <text>2-(2-carboxy-4-methylthiazol-5-yl)ethyl phosphate + 4-amino-2-methyl-5-(diphosphooxymethyl)pyrimidine + 2 H(+) = thiamine phosphate + CO2 + diphosphate</text>
        <dbReference type="Rhea" id="RHEA:47848"/>
        <dbReference type="ChEBI" id="CHEBI:15378"/>
        <dbReference type="ChEBI" id="CHEBI:16526"/>
        <dbReference type="ChEBI" id="CHEBI:33019"/>
        <dbReference type="ChEBI" id="CHEBI:37575"/>
        <dbReference type="ChEBI" id="CHEBI:57841"/>
        <dbReference type="ChEBI" id="CHEBI:62890"/>
        <dbReference type="EC" id="2.5.1.3"/>
    </reaction>
</comment>
<dbReference type="InterPro" id="IPR036206">
    <property type="entry name" value="ThiamineP_synth_sf"/>
</dbReference>
<dbReference type="NCBIfam" id="TIGR00693">
    <property type="entry name" value="thiE"/>
    <property type="match status" value="1"/>
</dbReference>
<evidence type="ECO:0000256" key="1">
    <source>
        <dbReference type="ARBA" id="ARBA00005165"/>
    </source>
</evidence>
<evidence type="ECO:0000313" key="13">
    <source>
        <dbReference type="EMBL" id="SIQ65679.1"/>
    </source>
</evidence>
<feature type="binding site" evidence="9">
    <location>
        <position position="91"/>
    </location>
    <ligand>
        <name>Mg(2+)</name>
        <dbReference type="ChEBI" id="CHEBI:18420"/>
    </ligand>
</feature>